<protein>
    <submittedName>
        <fullName evidence="1">Acetophenone carboxylase</fullName>
    </submittedName>
</protein>
<dbReference type="SUPFAM" id="SSF51726">
    <property type="entry name" value="UROD/MetE-like"/>
    <property type="match status" value="1"/>
</dbReference>
<gene>
    <name evidence="1" type="ORF">DFR24_2367</name>
</gene>
<dbReference type="InterPro" id="IPR038071">
    <property type="entry name" value="UROD/MetE-like_sf"/>
</dbReference>
<dbReference type="Proteomes" id="UP000295341">
    <property type="component" value="Unassembled WGS sequence"/>
</dbReference>
<accession>A0A4R7P358</accession>
<dbReference type="EMBL" id="SOBT01000009">
    <property type="protein sequence ID" value="TDU28008.1"/>
    <property type="molecule type" value="Genomic_DNA"/>
</dbReference>
<keyword evidence="2" id="KW-1185">Reference proteome</keyword>
<dbReference type="NCBIfam" id="NF042977">
    <property type="entry name" value="AcphenoCarb_ApcE"/>
    <property type="match status" value="1"/>
</dbReference>
<name>A0A4R7P358_9GAMM</name>
<dbReference type="InterPro" id="IPR049998">
    <property type="entry name" value="ApcE"/>
</dbReference>
<dbReference type="OrthoDB" id="9918710at2"/>
<evidence type="ECO:0000313" key="2">
    <source>
        <dbReference type="Proteomes" id="UP000295341"/>
    </source>
</evidence>
<comment type="caution">
    <text evidence="1">The sequence shown here is derived from an EMBL/GenBank/DDBJ whole genome shotgun (WGS) entry which is preliminary data.</text>
</comment>
<sequence>MSTGQASPWRRRLSELGRGVGKPHPPLFSPLLYGVSAQIEALPPAEVTADPTRLGKCLSELRRVTGVAPFVVAAPTAMEAEALGAGVDREVWPPKVMAPASEGVIELADFDDVWSRSEALSASLETCKRLSTTQQGEPVLLAALTGPASLLAELLGSGATPDAAAYEFVGRALSALSRQFAQSGASAILLCERTLPADIGAWSAALNTISNIARFHRIPALLAFDGVVPGEWPSATVACPSPEQEASMEKAHGLTVSANPADWADVVGNTGTARVVFTAREVAADAPIEELGDFCAEALDMEREP</sequence>
<dbReference type="AlphaFoldDB" id="A0A4R7P358"/>
<evidence type="ECO:0000313" key="1">
    <source>
        <dbReference type="EMBL" id="TDU28008.1"/>
    </source>
</evidence>
<reference evidence="1 2" key="1">
    <citation type="submission" date="2019-03" db="EMBL/GenBank/DDBJ databases">
        <title>Genomic Encyclopedia of Type Strains, Phase IV (KMG-IV): sequencing the most valuable type-strain genomes for metagenomic binning, comparative biology and taxonomic classification.</title>
        <authorList>
            <person name="Goeker M."/>
        </authorList>
    </citation>
    <scope>NUCLEOTIDE SEQUENCE [LARGE SCALE GENOMIC DNA]</scope>
    <source>
        <strain evidence="1 2">DSM 26377</strain>
    </source>
</reference>
<dbReference type="RefSeq" id="WP_133881599.1">
    <property type="nucleotide sequence ID" value="NZ_MWIN01000010.1"/>
</dbReference>
<organism evidence="1 2">
    <name type="scientific">Panacagrimonas perspica</name>
    <dbReference type="NCBI Taxonomy" id="381431"/>
    <lineage>
        <taxon>Bacteria</taxon>
        <taxon>Pseudomonadati</taxon>
        <taxon>Pseudomonadota</taxon>
        <taxon>Gammaproteobacteria</taxon>
        <taxon>Nevskiales</taxon>
        <taxon>Nevskiaceae</taxon>
        <taxon>Panacagrimonas</taxon>
    </lineage>
</organism>
<proteinExistence type="predicted"/>